<dbReference type="EMBL" id="CP036281">
    <property type="protein sequence ID" value="QDU79497.1"/>
    <property type="molecule type" value="Genomic_DNA"/>
</dbReference>
<dbReference type="PANTHER" id="PTHR47406:SF2">
    <property type="entry name" value="ALPHA GLUCURONIDASE N-TERMINAL DOMAIN-CONTAINING PROTEIN"/>
    <property type="match status" value="1"/>
</dbReference>
<dbReference type="OrthoDB" id="8565046at2"/>
<dbReference type="GO" id="GO:0005975">
    <property type="term" value="P:carbohydrate metabolic process"/>
    <property type="evidence" value="ECO:0007669"/>
    <property type="project" value="UniProtKB-ARBA"/>
</dbReference>
<organism evidence="3 4">
    <name type="scientific">Polystyrenella longa</name>
    <dbReference type="NCBI Taxonomy" id="2528007"/>
    <lineage>
        <taxon>Bacteria</taxon>
        <taxon>Pseudomonadati</taxon>
        <taxon>Planctomycetota</taxon>
        <taxon>Planctomycetia</taxon>
        <taxon>Planctomycetales</taxon>
        <taxon>Planctomycetaceae</taxon>
        <taxon>Polystyrenella</taxon>
    </lineage>
</organism>
<dbReference type="SUPFAM" id="SSF55545">
    <property type="entry name" value="beta-N-acetylhexosaminidase-like domain"/>
    <property type="match status" value="1"/>
</dbReference>
<evidence type="ECO:0008006" key="5">
    <source>
        <dbReference type="Google" id="ProtNLM"/>
    </source>
</evidence>
<reference evidence="3 4" key="1">
    <citation type="submission" date="2019-02" db="EMBL/GenBank/DDBJ databases">
        <title>Deep-cultivation of Planctomycetes and their phenomic and genomic characterization uncovers novel biology.</title>
        <authorList>
            <person name="Wiegand S."/>
            <person name="Jogler M."/>
            <person name="Boedeker C."/>
            <person name="Pinto D."/>
            <person name="Vollmers J."/>
            <person name="Rivas-Marin E."/>
            <person name="Kohn T."/>
            <person name="Peeters S.H."/>
            <person name="Heuer A."/>
            <person name="Rast P."/>
            <person name="Oberbeckmann S."/>
            <person name="Bunk B."/>
            <person name="Jeske O."/>
            <person name="Meyerdierks A."/>
            <person name="Storesund J.E."/>
            <person name="Kallscheuer N."/>
            <person name="Luecker S."/>
            <person name="Lage O.M."/>
            <person name="Pohl T."/>
            <person name="Merkel B.J."/>
            <person name="Hornburger P."/>
            <person name="Mueller R.-W."/>
            <person name="Bruemmer F."/>
            <person name="Labrenz M."/>
            <person name="Spormann A.M."/>
            <person name="Op den Camp H."/>
            <person name="Overmann J."/>
            <person name="Amann R."/>
            <person name="Jetten M.S.M."/>
            <person name="Mascher T."/>
            <person name="Medema M.H."/>
            <person name="Devos D.P."/>
            <person name="Kaster A.-K."/>
            <person name="Ovreas L."/>
            <person name="Rohde M."/>
            <person name="Galperin M.Y."/>
            <person name="Jogler C."/>
        </authorList>
    </citation>
    <scope>NUCLEOTIDE SEQUENCE [LARGE SCALE GENOMIC DNA]</scope>
    <source>
        <strain evidence="3 4">Pla110</strain>
    </source>
</reference>
<keyword evidence="1" id="KW-0378">Hydrolase</keyword>
<dbReference type="AlphaFoldDB" id="A0A518CJW0"/>
<dbReference type="Proteomes" id="UP000317178">
    <property type="component" value="Chromosome"/>
</dbReference>
<dbReference type="PANTHER" id="PTHR47406">
    <property type="entry name" value="COAGULATION FACTOR 5/8 TYPE, C-TERMINAL"/>
    <property type="match status" value="1"/>
</dbReference>
<name>A0A518CJW0_9PLAN</name>
<dbReference type="KEGG" id="plon:Pla110_12070"/>
<evidence type="ECO:0000256" key="2">
    <source>
        <dbReference type="SAM" id="SignalP"/>
    </source>
</evidence>
<dbReference type="Pfam" id="PF16126">
    <property type="entry name" value="DUF4838"/>
    <property type="match status" value="1"/>
</dbReference>
<evidence type="ECO:0000313" key="3">
    <source>
        <dbReference type="EMBL" id="QDU79497.1"/>
    </source>
</evidence>
<keyword evidence="2" id="KW-0732">Signal</keyword>
<dbReference type="InterPro" id="IPR032287">
    <property type="entry name" value="DUF4838"/>
</dbReference>
<feature type="chain" id="PRO_5021923926" description="Alpha glucuronidase N-terminal domain-containing protein" evidence="2">
    <location>
        <begin position="22"/>
        <end position="846"/>
    </location>
</feature>
<keyword evidence="4" id="KW-1185">Reference proteome</keyword>
<dbReference type="RefSeq" id="WP_144994143.1">
    <property type="nucleotide sequence ID" value="NZ_CP036281.1"/>
</dbReference>
<evidence type="ECO:0000313" key="4">
    <source>
        <dbReference type="Proteomes" id="UP000317178"/>
    </source>
</evidence>
<protein>
    <recommendedName>
        <fullName evidence="5">Alpha glucuronidase N-terminal domain-containing protein</fullName>
    </recommendedName>
</protein>
<proteinExistence type="predicted"/>
<dbReference type="InterPro" id="IPR029018">
    <property type="entry name" value="Hex-like_dom2"/>
</dbReference>
<dbReference type="Gene3D" id="3.30.379.10">
    <property type="entry name" value="Chitobiase/beta-hexosaminidase domain 2-like"/>
    <property type="match status" value="1"/>
</dbReference>
<gene>
    <name evidence="3" type="ORF">Pla110_12070</name>
</gene>
<feature type="signal peptide" evidence="2">
    <location>
        <begin position="1"/>
        <end position="21"/>
    </location>
</feature>
<evidence type="ECO:0000256" key="1">
    <source>
        <dbReference type="ARBA" id="ARBA00022801"/>
    </source>
</evidence>
<accession>A0A518CJW0</accession>
<dbReference type="GO" id="GO:0016787">
    <property type="term" value="F:hydrolase activity"/>
    <property type="evidence" value="ECO:0007669"/>
    <property type="project" value="UniProtKB-KW"/>
</dbReference>
<sequence length="846" mass="96372" precursor="true">MKSKIFYTLFFLFALTSVVTAVEPEISTFSITREGKALVPILVPQEAGEKTQAAAENLQVYLEKITGATFEISNDLKQPGIIVTPREYLKSTLFPHTTEAHVEWNEREDYSIATFNQGMLVVGKTELGVEHAVWDLLYQLGYRQYFPGEHWEIIPQIQDLELKLAIQASPDYHSRRIWYGYGAWDHGEEPLKDWNRKNRLGAAIQLNTGHAYGRIITAKQAEFDAHPEYKALLDGKRTQSKQAKFCISNAGLRQLVIEYAHEYFEEKPDADTISMDPSDGGNWCECEDCQRMGSVSDRALILANEVARAINKDTERERFVGMYAYNYHSPPPTIEVDPHVIISVATSFLRGGYTLDQLLQGWADKGAKLGIRDYYSVSTWDRDQPAKTRGSKLLWLQEKIPHYYAAGARFSSAESGESWGTTGLGHYFAARMLWDVTEADRLDEITDEFLTNCFGSASETMRLFYDQLNGSRPHLIREDQIARMYRLLQQAMTETDDQQVEARLNDLLLYTRFADLYGQYSEASGDARQAAFEKMIRHSYRARHAKLMHIKALYRDIDSRDRNIEIPEEAKWSVPEDRNPWKSSEPFSDEELQAYLEEGIERYQPVELDFEPMDYSEELVSAAPLQLSGETLASNWSFRGTLEAYTQTTRPQEEIEFGLTGGLIKHYRDRGNIKVELWKIGGASDTGESETLIATDRSVPPEGVTHTVTMRADEPGLYKLKFTDGGDMSRVEWRQEMPFTIQASLENPPQYNLRMNHYFYVPRGTKVIGFLGGDTGKIVDPDGKTVFVMEDKKTSFYSVPVGLGQDGKLWSIRSATKSFRLMTVPPYLAGSADQLLLPEEVLKRDQ</sequence>